<evidence type="ECO:0000256" key="12">
    <source>
        <dbReference type="ARBA" id="ARBA00023128"/>
    </source>
</evidence>
<reference evidence="18" key="1">
    <citation type="submission" date="2011-05" db="EMBL/GenBank/DDBJ databases">
        <title>Insights into the evolution of the great apes provided by the gorilla genome.</title>
        <authorList>
            <person name="Scally A."/>
        </authorList>
    </citation>
    <scope>NUCLEOTIDE SEQUENCE [LARGE SCALE GENOMIC DNA]</scope>
</reference>
<dbReference type="Gene3D" id="3.30.470.10">
    <property type="match status" value="1"/>
</dbReference>
<keyword evidence="7" id="KW-0808">Transferase</keyword>
<evidence type="ECO:0000256" key="8">
    <source>
        <dbReference type="ARBA" id="ARBA00022898"/>
    </source>
</evidence>
<proteinExistence type="inferred from homology"/>
<dbReference type="EMBL" id="CABD030114238">
    <property type="status" value="NOT_ANNOTATED_CDS"/>
    <property type="molecule type" value="Genomic_DNA"/>
</dbReference>
<dbReference type="GeneTree" id="ENSGT00390000009532"/>
<dbReference type="InterPro" id="IPR005786">
    <property type="entry name" value="B_amino_transII"/>
</dbReference>
<keyword evidence="18" id="KW-1185">Reference proteome</keyword>
<dbReference type="InterPro" id="IPR043131">
    <property type="entry name" value="BCAT-like_N"/>
</dbReference>
<evidence type="ECO:0000256" key="10">
    <source>
        <dbReference type="ARBA" id="ARBA00022990"/>
    </source>
</evidence>
<dbReference type="Ensembl" id="ENSGGOT00000063788.1">
    <property type="protein sequence ID" value="ENSGGOP00000045997.1"/>
    <property type="gene ID" value="ENSGGOG00000003564.3"/>
</dbReference>
<evidence type="ECO:0000256" key="1">
    <source>
        <dbReference type="ARBA" id="ARBA00001933"/>
    </source>
</evidence>
<dbReference type="FunFam" id="3.20.10.10:FF:000007">
    <property type="entry name" value="Branched-chain-amino-acid aminotransferase, mitochondrial"/>
    <property type="match status" value="1"/>
</dbReference>
<evidence type="ECO:0000256" key="11">
    <source>
        <dbReference type="ARBA" id="ARBA00023098"/>
    </source>
</evidence>
<keyword evidence="8" id="KW-0663">Pyridoxal phosphate</keyword>
<keyword evidence="10" id="KW-0007">Acetylation</keyword>
<feature type="modified residue" description="N6-(pyridoxal phosphate)lysine" evidence="16">
    <location>
        <position position="139"/>
    </location>
</feature>
<dbReference type="GO" id="GO:0005739">
    <property type="term" value="C:mitochondrion"/>
    <property type="evidence" value="ECO:0007669"/>
    <property type="project" value="UniProtKB-SubCell"/>
</dbReference>
<dbReference type="GO" id="GO:0004084">
    <property type="term" value="F:branched-chain-amino-acid transaminase activity"/>
    <property type="evidence" value="ECO:0007669"/>
    <property type="project" value="UniProtKB-EC"/>
</dbReference>
<dbReference type="EC" id="2.6.1.42" evidence="4"/>
<dbReference type="PIRSF" id="PIRSF006468">
    <property type="entry name" value="BCAT1"/>
    <property type="match status" value="1"/>
</dbReference>
<comment type="function">
    <text evidence="15">Catalyzes the first reaction in the catabolism of the essential branched chain amino acids leucine, isoleucine, and valine. May also function as a transporter of branched chain alpha-keto acids.</text>
</comment>
<comment type="subcellular location">
    <subcellularLocation>
        <location evidence="2">Mitochondrion</location>
    </subcellularLocation>
</comment>
<dbReference type="Bgee" id="ENSGGOG00000003564">
    <property type="expression patterns" value="Expressed in heart and 6 other cell types or tissues"/>
</dbReference>
<gene>
    <name evidence="17" type="primary">BCAT2</name>
</gene>
<dbReference type="InterPro" id="IPR036038">
    <property type="entry name" value="Aminotransferase-like"/>
</dbReference>
<dbReference type="GO" id="GO:0009082">
    <property type="term" value="P:branched-chain amino acid biosynthetic process"/>
    <property type="evidence" value="ECO:0007669"/>
    <property type="project" value="UniProtKB-KW"/>
</dbReference>
<dbReference type="PANTHER" id="PTHR11825:SF39">
    <property type="entry name" value="BRANCHED-CHAIN-AMINO-ACID AMINOTRANSFERASE, MITOCHONDRIAL"/>
    <property type="match status" value="1"/>
</dbReference>
<dbReference type="GO" id="GO:0006629">
    <property type="term" value="P:lipid metabolic process"/>
    <property type="evidence" value="ECO:0007669"/>
    <property type="project" value="UniProtKB-KW"/>
</dbReference>
<dbReference type="InterPro" id="IPR001544">
    <property type="entry name" value="Aminotrans_IV"/>
</dbReference>
<evidence type="ECO:0000256" key="5">
    <source>
        <dbReference type="ARBA" id="ARBA00022576"/>
    </source>
</evidence>
<dbReference type="PANTHER" id="PTHR11825">
    <property type="entry name" value="SUBGROUP IIII AMINOTRANSFERASE"/>
    <property type="match status" value="1"/>
</dbReference>
<reference evidence="17" key="4">
    <citation type="submission" date="2025-09" db="UniProtKB">
        <authorList>
            <consortium name="Ensembl"/>
        </authorList>
    </citation>
    <scope>IDENTIFICATION</scope>
</reference>
<evidence type="ECO:0000256" key="4">
    <source>
        <dbReference type="ARBA" id="ARBA00013053"/>
    </source>
</evidence>
<dbReference type="GO" id="GO:0008652">
    <property type="term" value="P:amino acid biosynthetic process"/>
    <property type="evidence" value="ECO:0007669"/>
    <property type="project" value="UniProtKB-KW"/>
</dbReference>
<dbReference type="AlphaFoldDB" id="A0A2I2ZG03"/>
<sequence length="306" mass="34228">EALPARVSPQLFEGMKAFKGKDQQVRLFRPWLNMDRMLRSATRLCLPSFDKLELLECIRRLIEVDKDWVPDAAGTSLYVRPVLIGNEPSLGVSQPTRALLFVILCPVGAYFPGGSVTPVSLLADPAFIRAWVGGVGNYKLGGNYGPTVLVQQEALKRGCEQVLWLYGPDHQLTEVGTMNIFVYWTHEDGVGGTIIPVVRQSLLDMAQTWGEFRVVERTITMKQLLRALEEGRVREVFGSGTACQVCPVHRILYKDRNLHIPTMENGPELILRFQKELKEIQVSCRELGNGLGACSLEKLVSHEPLD</sequence>
<reference evidence="17" key="3">
    <citation type="submission" date="2025-08" db="UniProtKB">
        <authorList>
            <consortium name="Ensembl"/>
        </authorList>
    </citation>
    <scope>IDENTIFICATION</scope>
</reference>
<evidence type="ECO:0000256" key="13">
    <source>
        <dbReference type="ARBA" id="ARBA00023304"/>
    </source>
</evidence>
<evidence type="ECO:0000256" key="2">
    <source>
        <dbReference type="ARBA" id="ARBA00004173"/>
    </source>
</evidence>
<keyword evidence="13" id="KW-0100">Branched-chain amino acid biosynthesis</keyword>
<evidence type="ECO:0000313" key="17">
    <source>
        <dbReference type="Ensembl" id="ENSGGOP00000045997.1"/>
    </source>
</evidence>
<dbReference type="InterPro" id="IPR043132">
    <property type="entry name" value="BCAT-like_C"/>
</dbReference>
<evidence type="ECO:0000256" key="3">
    <source>
        <dbReference type="ARBA" id="ARBA00009320"/>
    </source>
</evidence>
<comment type="cofactor">
    <cofactor evidence="1">
        <name>pyridoxal 5'-phosphate</name>
        <dbReference type="ChEBI" id="CHEBI:597326"/>
    </cofactor>
</comment>
<evidence type="ECO:0000256" key="7">
    <source>
        <dbReference type="ARBA" id="ARBA00022679"/>
    </source>
</evidence>
<evidence type="ECO:0000256" key="15">
    <source>
        <dbReference type="ARBA" id="ARBA00045431"/>
    </source>
</evidence>
<dbReference type="Gene3D" id="3.20.10.10">
    <property type="entry name" value="D-amino Acid Aminotransferase, subunit A, domain 2"/>
    <property type="match status" value="1"/>
</dbReference>
<accession>A0A2I2ZG03</accession>
<dbReference type="EMBL" id="CABD030114239">
    <property type="status" value="NOT_ANNOTATED_CDS"/>
    <property type="molecule type" value="Genomic_DNA"/>
</dbReference>
<keyword evidence="12" id="KW-0496">Mitochondrion</keyword>
<evidence type="ECO:0000256" key="14">
    <source>
        <dbReference type="ARBA" id="ARBA00040838"/>
    </source>
</evidence>
<evidence type="ECO:0000313" key="18">
    <source>
        <dbReference type="Proteomes" id="UP000001519"/>
    </source>
</evidence>
<keyword evidence="9" id="KW-0809">Transit peptide</keyword>
<keyword evidence="5" id="KW-0032">Aminotransferase</keyword>
<reference evidence="17 18" key="2">
    <citation type="journal article" date="2012" name="Nature">
        <title>Insights into hominid evolution from the gorilla genome sequence.</title>
        <authorList>
            <person name="Scally A."/>
            <person name="Dutheil J.Y."/>
            <person name="Hillier L.W."/>
            <person name="Jordan G.E."/>
            <person name="Goodhead I."/>
            <person name="Herrero J."/>
            <person name="Hobolth A."/>
            <person name="Lappalainen T."/>
            <person name="Mailund T."/>
            <person name="Marques-Bonet T."/>
            <person name="McCarthy S."/>
            <person name="Montgomery S.H."/>
            <person name="Schwalie P.C."/>
            <person name="Tang Y.A."/>
            <person name="Ward M.C."/>
            <person name="Xue Y."/>
            <person name="Yngvadottir B."/>
            <person name="Alkan C."/>
            <person name="Andersen L.N."/>
            <person name="Ayub Q."/>
            <person name="Ball E.V."/>
            <person name="Beal K."/>
            <person name="Bradley B.J."/>
            <person name="Chen Y."/>
            <person name="Clee C.M."/>
            <person name="Fitzgerald S."/>
            <person name="Graves T.A."/>
            <person name="Gu Y."/>
            <person name="Heath P."/>
            <person name="Heger A."/>
            <person name="Karakoc E."/>
            <person name="Kolb-Kokocinski A."/>
            <person name="Laird G.K."/>
            <person name="Lunter G."/>
            <person name="Meader S."/>
            <person name="Mort M."/>
            <person name="Mullikin J.C."/>
            <person name="Munch K."/>
            <person name="O'Connor T.D."/>
            <person name="Phillips A.D."/>
            <person name="Prado-Martinez J."/>
            <person name="Rogers A.S."/>
            <person name="Sajjadian S."/>
            <person name="Schmidt D."/>
            <person name="Shaw K."/>
            <person name="Simpson J.T."/>
            <person name="Stenson P.D."/>
            <person name="Turner D.J."/>
            <person name="Vigilant L."/>
            <person name="Vilella A.J."/>
            <person name="Whitener W."/>
            <person name="Zhu B."/>
            <person name="Cooper D.N."/>
            <person name="de Jong P."/>
            <person name="Dermitzakis E.T."/>
            <person name="Eichler E.E."/>
            <person name="Flicek P."/>
            <person name="Goldman N."/>
            <person name="Mundy N.I."/>
            <person name="Ning Z."/>
            <person name="Odom D.T."/>
            <person name="Ponting C.P."/>
            <person name="Quail M.A."/>
            <person name="Ryder O.A."/>
            <person name="Searle S.M."/>
            <person name="Warren W.C."/>
            <person name="Wilson R.K."/>
            <person name="Schierup M.H."/>
            <person name="Rogers J."/>
            <person name="Tyler-Smith C."/>
            <person name="Durbin R."/>
        </authorList>
    </citation>
    <scope>NUCLEOTIDE SEQUENCE [LARGE SCALE GENOMIC DNA]</scope>
</reference>
<comment type="similarity">
    <text evidence="3">Belongs to the class-IV pyridoxal-phosphate-dependent aminotransferase family.</text>
</comment>
<evidence type="ECO:0000256" key="6">
    <source>
        <dbReference type="ARBA" id="ARBA00022605"/>
    </source>
</evidence>
<dbReference type="Proteomes" id="UP000001519">
    <property type="component" value="Chromosome 19"/>
</dbReference>
<keyword evidence="11" id="KW-0443">Lipid metabolism</keyword>
<organism evidence="17 18">
    <name type="scientific">Gorilla gorilla gorilla</name>
    <name type="common">Western lowland gorilla</name>
    <dbReference type="NCBI Taxonomy" id="9595"/>
    <lineage>
        <taxon>Eukaryota</taxon>
        <taxon>Metazoa</taxon>
        <taxon>Chordata</taxon>
        <taxon>Craniata</taxon>
        <taxon>Vertebrata</taxon>
        <taxon>Euteleostomi</taxon>
        <taxon>Mammalia</taxon>
        <taxon>Eutheria</taxon>
        <taxon>Euarchontoglires</taxon>
        <taxon>Primates</taxon>
        <taxon>Haplorrhini</taxon>
        <taxon>Catarrhini</taxon>
        <taxon>Hominidae</taxon>
        <taxon>Gorilla</taxon>
    </lineage>
</organism>
<name>A0A2I2ZG03_GORGO</name>
<dbReference type="CDD" id="cd01557">
    <property type="entry name" value="BCAT_beta_family"/>
    <property type="match status" value="1"/>
</dbReference>
<keyword evidence="6" id="KW-0028">Amino-acid biosynthesis</keyword>
<evidence type="ECO:0000256" key="9">
    <source>
        <dbReference type="ARBA" id="ARBA00022946"/>
    </source>
</evidence>
<protein>
    <recommendedName>
        <fullName evidence="14">Branched-chain-amino-acid aminotransferase, mitochondrial</fullName>
        <ecNumber evidence="4">2.6.1.42</ecNumber>
    </recommendedName>
</protein>
<evidence type="ECO:0000256" key="16">
    <source>
        <dbReference type="PIRSR" id="PIRSR006468-1"/>
    </source>
</evidence>
<dbReference type="Pfam" id="PF01063">
    <property type="entry name" value="Aminotran_4"/>
    <property type="match status" value="1"/>
</dbReference>
<dbReference type="InterPro" id="IPR033939">
    <property type="entry name" value="BCAT_family"/>
</dbReference>
<dbReference type="SUPFAM" id="SSF56752">
    <property type="entry name" value="D-aminoacid aminotransferase-like PLP-dependent enzymes"/>
    <property type="match status" value="1"/>
</dbReference>